<dbReference type="Gene3D" id="3.20.20.100">
    <property type="entry name" value="NADP-dependent oxidoreductase domain"/>
    <property type="match status" value="1"/>
</dbReference>
<dbReference type="PANTHER" id="PTHR43827">
    <property type="entry name" value="2,5-DIKETO-D-GLUCONIC ACID REDUCTASE"/>
    <property type="match status" value="1"/>
</dbReference>
<feature type="chain" id="PRO_5044884051" description="NADP-dependent oxidoreductase domain-containing protein" evidence="4">
    <location>
        <begin position="34"/>
        <end position="522"/>
    </location>
</feature>
<dbReference type="Proteomes" id="UP001530377">
    <property type="component" value="Unassembled WGS sequence"/>
</dbReference>
<dbReference type="PANTHER" id="PTHR43827:SF3">
    <property type="entry name" value="NADP-DEPENDENT OXIDOREDUCTASE DOMAIN-CONTAINING PROTEIN"/>
    <property type="match status" value="1"/>
</dbReference>
<evidence type="ECO:0008006" key="7">
    <source>
        <dbReference type="Google" id="ProtNLM"/>
    </source>
</evidence>
<evidence type="ECO:0000256" key="3">
    <source>
        <dbReference type="SAM" id="MobiDB-lite"/>
    </source>
</evidence>
<dbReference type="InterPro" id="IPR037140">
    <property type="entry name" value="VHL_beta_dom_sf"/>
</dbReference>
<sequence length="522" mass="58036">MTIMLSRRRPSLLFASSPLLLVAALSSIDGILCCQPNNTAEYRSSPTSAGRPPAVVTFPLKSGSRIPLVGMGIGNLAHDVIPRAVLRGMALGVRLIDTARKSENEGILANAIAALDDDDDGDDGDGGSGVDDERSSLRSGDGGKGDMSSSAGGENDNGGDDDDPIHVVTKVWYTHLGYERTKLSVMESIEELSLPARSKRRLHVHLLLHWPRCDDGISWMNCEMEEEELPKYVKDAGSPPHLDKDNAYKESWRALEDIFLQRDEFVQLEETNGVTKRKPYIASIGVSNFNNYDMRQLLQIARITPHIYQGDSWLAFHDADLMDLIAEHEIFFQAYSVFGRILEGEENAPRAYEILSDVTREVLSSVYPRDVDFTEEHSVVTVATVLLAFFSQYNVGVVPRSSSPYHQRQNSPKVVASVVRHLTENQILQLKKAISALMKGKDNNVVTVSFVNSLSTAIQIHWIHPETNEETPVSRVMHPGSVEAQDTYPGHRFVAYDPDRLIRREFVVDANYGDSQTFNVEL</sequence>
<dbReference type="Gene3D" id="2.60.40.780">
    <property type="entry name" value="von Hippel-Lindau disease tumour suppressor, beta domain"/>
    <property type="match status" value="1"/>
</dbReference>
<evidence type="ECO:0000313" key="6">
    <source>
        <dbReference type="Proteomes" id="UP001530377"/>
    </source>
</evidence>
<keyword evidence="2" id="KW-0560">Oxidoreductase</keyword>
<gene>
    <name evidence="5" type="ORF">ACHAXA_001637</name>
</gene>
<dbReference type="GO" id="GO:0016616">
    <property type="term" value="F:oxidoreductase activity, acting on the CH-OH group of donors, NAD or NADP as acceptor"/>
    <property type="evidence" value="ECO:0007669"/>
    <property type="project" value="UniProtKB-ARBA"/>
</dbReference>
<protein>
    <recommendedName>
        <fullName evidence="7">NADP-dependent oxidoreductase domain-containing protein</fullName>
    </recommendedName>
</protein>
<evidence type="ECO:0000256" key="4">
    <source>
        <dbReference type="SAM" id="SignalP"/>
    </source>
</evidence>
<evidence type="ECO:0000256" key="1">
    <source>
        <dbReference type="ARBA" id="ARBA00022857"/>
    </source>
</evidence>
<dbReference type="AlphaFoldDB" id="A0ABD3RVB9"/>
<feature type="compositionally biased region" description="Basic and acidic residues" evidence="3">
    <location>
        <begin position="131"/>
        <end position="144"/>
    </location>
</feature>
<dbReference type="SUPFAM" id="SSF51430">
    <property type="entry name" value="NAD(P)-linked oxidoreductase"/>
    <property type="match status" value="2"/>
</dbReference>
<keyword evidence="1" id="KW-0521">NADP</keyword>
<accession>A0ABD3RVB9</accession>
<name>A0ABD3RVB9_9STRA</name>
<feature type="region of interest" description="Disordered" evidence="3">
    <location>
        <begin position="118"/>
        <end position="164"/>
    </location>
</feature>
<keyword evidence="4" id="KW-0732">Signal</keyword>
<evidence type="ECO:0000256" key="2">
    <source>
        <dbReference type="ARBA" id="ARBA00023002"/>
    </source>
</evidence>
<dbReference type="EMBL" id="JALLPB020000163">
    <property type="protein sequence ID" value="KAL3816150.1"/>
    <property type="molecule type" value="Genomic_DNA"/>
</dbReference>
<dbReference type="InterPro" id="IPR020471">
    <property type="entry name" value="AKR"/>
</dbReference>
<proteinExistence type="predicted"/>
<dbReference type="InterPro" id="IPR036812">
    <property type="entry name" value="NAD(P)_OxRdtase_dom_sf"/>
</dbReference>
<evidence type="ECO:0000313" key="5">
    <source>
        <dbReference type="EMBL" id="KAL3816150.1"/>
    </source>
</evidence>
<feature type="signal peptide" evidence="4">
    <location>
        <begin position="1"/>
        <end position="33"/>
    </location>
</feature>
<reference evidence="5 6" key="1">
    <citation type="submission" date="2024-10" db="EMBL/GenBank/DDBJ databases">
        <title>Updated reference genomes for cyclostephanoid diatoms.</title>
        <authorList>
            <person name="Roberts W.R."/>
            <person name="Alverson A.J."/>
        </authorList>
    </citation>
    <scope>NUCLEOTIDE SEQUENCE [LARGE SCALE GENOMIC DNA]</scope>
    <source>
        <strain evidence="5 6">AJA228-03</strain>
    </source>
</reference>
<comment type="caution">
    <text evidence="5">The sequence shown here is derived from an EMBL/GenBank/DDBJ whole genome shotgun (WGS) entry which is preliminary data.</text>
</comment>
<keyword evidence="6" id="KW-1185">Reference proteome</keyword>
<organism evidence="5 6">
    <name type="scientific">Cyclostephanos tholiformis</name>
    <dbReference type="NCBI Taxonomy" id="382380"/>
    <lineage>
        <taxon>Eukaryota</taxon>
        <taxon>Sar</taxon>
        <taxon>Stramenopiles</taxon>
        <taxon>Ochrophyta</taxon>
        <taxon>Bacillariophyta</taxon>
        <taxon>Coscinodiscophyceae</taxon>
        <taxon>Thalassiosirophycidae</taxon>
        <taxon>Stephanodiscales</taxon>
        <taxon>Stephanodiscaceae</taxon>
        <taxon>Cyclostephanos</taxon>
    </lineage>
</organism>